<keyword evidence="2" id="KW-1185">Reference proteome</keyword>
<gene>
    <name evidence="1" type="ORF">RZ517_03125</name>
</gene>
<name>A0ABZ2HLE1_9RHOB</name>
<organism evidence="1 2">
    <name type="scientific">Roseovarius phycicola</name>
    <dbReference type="NCBI Taxonomy" id="3080976"/>
    <lineage>
        <taxon>Bacteria</taxon>
        <taxon>Pseudomonadati</taxon>
        <taxon>Pseudomonadota</taxon>
        <taxon>Alphaproteobacteria</taxon>
        <taxon>Rhodobacterales</taxon>
        <taxon>Roseobacteraceae</taxon>
        <taxon>Roseovarius</taxon>
    </lineage>
</organism>
<reference evidence="1 2" key="1">
    <citation type="submission" date="2023-10" db="EMBL/GenBank/DDBJ databases">
        <title>Roseovarius strain S88 nov., isolated from a marine algae.</title>
        <authorList>
            <person name="Lee M.W."/>
            <person name="Lee J.K."/>
            <person name="Kim J.M."/>
            <person name="Choi D.G."/>
            <person name="Baek J.H."/>
            <person name="Bayburt H."/>
            <person name="Jung J.J."/>
            <person name="Han D.M."/>
            <person name="Jeon C.O."/>
        </authorList>
    </citation>
    <scope>NUCLEOTIDE SEQUENCE [LARGE SCALE GENOMIC DNA]</scope>
    <source>
        <strain evidence="1 2">S88</strain>
    </source>
</reference>
<proteinExistence type="predicted"/>
<protein>
    <submittedName>
        <fullName evidence="1">Uncharacterized protein</fullName>
    </submittedName>
</protein>
<evidence type="ECO:0000313" key="2">
    <source>
        <dbReference type="Proteomes" id="UP001364156"/>
    </source>
</evidence>
<dbReference type="Proteomes" id="UP001364156">
    <property type="component" value="Chromosome"/>
</dbReference>
<dbReference type="EMBL" id="CP146069">
    <property type="protein sequence ID" value="WWR47192.1"/>
    <property type="molecule type" value="Genomic_DNA"/>
</dbReference>
<accession>A0ABZ2HLE1</accession>
<sequence length="43" mass="4816">MVRTIVQTDREEGKLSEKALRLLAAHDREVENRQAKEAAPANA</sequence>
<dbReference type="RefSeq" id="WP_338550027.1">
    <property type="nucleotide sequence ID" value="NZ_CP146069.1"/>
</dbReference>
<evidence type="ECO:0000313" key="1">
    <source>
        <dbReference type="EMBL" id="WWR47192.1"/>
    </source>
</evidence>